<feature type="domain" description="UspA" evidence="3">
    <location>
        <begin position="3"/>
        <end position="146"/>
    </location>
</feature>
<dbReference type="AlphaFoldDB" id="A0A1T1H5R5"/>
<dbReference type="InterPro" id="IPR006015">
    <property type="entry name" value="Universal_stress_UspA"/>
</dbReference>
<comment type="similarity">
    <text evidence="1 2">Belongs to the universal stress protein A family.</text>
</comment>
<dbReference type="PANTHER" id="PTHR46268">
    <property type="entry name" value="STRESS RESPONSE PROTEIN NHAX"/>
    <property type="match status" value="1"/>
</dbReference>
<evidence type="ECO:0000256" key="2">
    <source>
        <dbReference type="PIRNR" id="PIRNR006276"/>
    </source>
</evidence>
<gene>
    <name evidence="4" type="ORF">B1202_00715</name>
</gene>
<name>A0A1T1H5R5_9GAMM</name>
<keyword evidence="5" id="KW-1185">Reference proteome</keyword>
<sequence>MSYQNILVPVDGSEISFSAVKKAAIIAKAFNSQLTLISLVAEDPFTDADFYYSSSIMKEYFVQAYANAESALKEAVQITTEVGIDAQSKIIKGQVSAEGVVEAANEVKADLIVMGSHGRKGFKKMLLGSFAQDVLSNTELPVLVVKA</sequence>
<comment type="subcellular location">
    <subcellularLocation>
        <location evidence="2">Cytoplasm</location>
    </subcellularLocation>
</comment>
<evidence type="ECO:0000256" key="1">
    <source>
        <dbReference type="ARBA" id="ARBA00008791"/>
    </source>
</evidence>
<dbReference type="SUPFAM" id="SSF52402">
    <property type="entry name" value="Adenine nucleotide alpha hydrolases-like"/>
    <property type="match status" value="1"/>
</dbReference>
<protein>
    <recommendedName>
        <fullName evidence="2">Universal stress protein</fullName>
    </recommendedName>
</protein>
<dbReference type="PIRSF" id="PIRSF006276">
    <property type="entry name" value="UspA"/>
    <property type="match status" value="1"/>
</dbReference>
<proteinExistence type="inferred from homology"/>
<evidence type="ECO:0000313" key="5">
    <source>
        <dbReference type="Proteomes" id="UP000191160"/>
    </source>
</evidence>
<comment type="caution">
    <text evidence="4">The sequence shown here is derived from an EMBL/GenBank/DDBJ whole genome shotgun (WGS) entry which is preliminary data.</text>
</comment>
<dbReference type="RefSeq" id="WP_078188615.1">
    <property type="nucleotide sequence ID" value="NZ_JAMCOZ010000012.1"/>
</dbReference>
<keyword evidence="2" id="KW-0963">Cytoplasm</keyword>
<dbReference type="EMBL" id="MVKX01000001">
    <property type="protein sequence ID" value="OOV85209.1"/>
    <property type="molecule type" value="Genomic_DNA"/>
</dbReference>
<dbReference type="Proteomes" id="UP000191160">
    <property type="component" value="Unassembled WGS sequence"/>
</dbReference>
<evidence type="ECO:0000259" key="3">
    <source>
        <dbReference type="Pfam" id="PF00582"/>
    </source>
</evidence>
<dbReference type="InterPro" id="IPR006016">
    <property type="entry name" value="UspA"/>
</dbReference>
<dbReference type="InterPro" id="IPR014729">
    <property type="entry name" value="Rossmann-like_a/b/a_fold"/>
</dbReference>
<dbReference type="PRINTS" id="PR01438">
    <property type="entry name" value="UNVRSLSTRESS"/>
</dbReference>
<reference evidence="4 5" key="1">
    <citation type="submission" date="2017-02" db="EMBL/GenBank/DDBJ databases">
        <title>Acinetobacter sp. ANC 4945, whole genome shotgun sequencing project.</title>
        <authorList>
            <person name="Radolfova-Krizova L."/>
            <person name="Al Atrouni A."/>
            <person name="Nemec A."/>
        </authorList>
    </citation>
    <scope>NUCLEOTIDE SEQUENCE [LARGE SCALE GENOMIC DNA]</scope>
    <source>
        <strain evidence="4 5">ANC 4945</strain>
    </source>
</reference>
<dbReference type="GO" id="GO:0005737">
    <property type="term" value="C:cytoplasm"/>
    <property type="evidence" value="ECO:0007669"/>
    <property type="project" value="UniProtKB-SubCell"/>
</dbReference>
<organism evidence="4 5">
    <name type="scientific">Acinetobacter amyesii</name>
    <dbReference type="NCBI Taxonomy" id="2942470"/>
    <lineage>
        <taxon>Bacteria</taxon>
        <taxon>Pseudomonadati</taxon>
        <taxon>Pseudomonadota</taxon>
        <taxon>Gammaproteobacteria</taxon>
        <taxon>Moraxellales</taxon>
        <taxon>Moraxellaceae</taxon>
        <taxon>Acinetobacter</taxon>
    </lineage>
</organism>
<accession>A0A1T1H5R5</accession>
<dbReference type="Pfam" id="PF00582">
    <property type="entry name" value="Usp"/>
    <property type="match status" value="1"/>
</dbReference>
<dbReference type="Gene3D" id="3.40.50.620">
    <property type="entry name" value="HUPs"/>
    <property type="match status" value="1"/>
</dbReference>
<dbReference type="PANTHER" id="PTHR46268:SF15">
    <property type="entry name" value="UNIVERSAL STRESS PROTEIN HP_0031"/>
    <property type="match status" value="1"/>
</dbReference>
<evidence type="ECO:0000313" key="4">
    <source>
        <dbReference type="EMBL" id="OOV85209.1"/>
    </source>
</evidence>
<dbReference type="CDD" id="cd00293">
    <property type="entry name" value="USP-like"/>
    <property type="match status" value="1"/>
</dbReference>